<evidence type="ECO:0000313" key="3">
    <source>
        <dbReference type="EMBL" id="CAB4744471.1"/>
    </source>
</evidence>
<dbReference type="GO" id="GO:0016758">
    <property type="term" value="F:hexosyltransferase activity"/>
    <property type="evidence" value="ECO:0007669"/>
    <property type="project" value="TreeGrafter"/>
</dbReference>
<evidence type="ECO:0000313" key="5">
    <source>
        <dbReference type="EMBL" id="CAB4913404.1"/>
    </source>
</evidence>
<evidence type="ECO:0000313" key="2">
    <source>
        <dbReference type="EMBL" id="CAB4667540.1"/>
    </source>
</evidence>
<gene>
    <name evidence="2" type="ORF">UFOPK2289_00924</name>
    <name evidence="3" type="ORF">UFOPK2822_00409</name>
    <name evidence="4" type="ORF">UFOPK3346_00271</name>
    <name evidence="5" type="ORF">UFOPK3670_00199</name>
    <name evidence="6" type="ORF">UFOPK4308_00298</name>
</gene>
<evidence type="ECO:0000313" key="6">
    <source>
        <dbReference type="EMBL" id="CAB5054155.1"/>
    </source>
</evidence>
<dbReference type="EMBL" id="CAEZWT010000025">
    <property type="protein sequence ID" value="CAB4667540.1"/>
    <property type="molecule type" value="Genomic_DNA"/>
</dbReference>
<evidence type="ECO:0000259" key="1">
    <source>
        <dbReference type="Pfam" id="PF00534"/>
    </source>
</evidence>
<dbReference type="AlphaFoldDB" id="A0A6J6M0D4"/>
<accession>A0A6J6M0D4</accession>
<dbReference type="SUPFAM" id="SSF53756">
    <property type="entry name" value="UDP-Glycosyltransferase/glycogen phosphorylase"/>
    <property type="match status" value="1"/>
</dbReference>
<dbReference type="PANTHER" id="PTHR45947">
    <property type="entry name" value="SULFOQUINOVOSYL TRANSFERASE SQD2"/>
    <property type="match status" value="1"/>
</dbReference>
<organism evidence="2">
    <name type="scientific">freshwater metagenome</name>
    <dbReference type="NCBI Taxonomy" id="449393"/>
    <lineage>
        <taxon>unclassified sequences</taxon>
        <taxon>metagenomes</taxon>
        <taxon>ecological metagenomes</taxon>
    </lineage>
</organism>
<dbReference type="FunFam" id="3.40.50.2000:FF:000069">
    <property type="entry name" value="Alpha-(1-6)-phosphatidylinositol monomannoside mannosyltransferase"/>
    <property type="match status" value="1"/>
</dbReference>
<dbReference type="EMBL" id="CAFBMV010000001">
    <property type="protein sequence ID" value="CAB4913404.1"/>
    <property type="molecule type" value="Genomic_DNA"/>
</dbReference>
<dbReference type="InterPro" id="IPR001296">
    <property type="entry name" value="Glyco_trans_1"/>
</dbReference>
<name>A0A6J6M0D4_9ZZZZ</name>
<feature type="domain" description="Glycosyl transferase family 1" evidence="1">
    <location>
        <begin position="195"/>
        <end position="370"/>
    </location>
</feature>
<dbReference type="EMBL" id="CAFBLE010000002">
    <property type="protein sequence ID" value="CAB4857505.1"/>
    <property type="molecule type" value="Genomic_DNA"/>
</dbReference>
<reference evidence="2" key="1">
    <citation type="submission" date="2020-05" db="EMBL/GenBank/DDBJ databases">
        <authorList>
            <person name="Chiriac C."/>
            <person name="Salcher M."/>
            <person name="Ghai R."/>
            <person name="Kavagutti S V."/>
        </authorList>
    </citation>
    <scope>NUCLEOTIDE SEQUENCE</scope>
</reference>
<protein>
    <submittedName>
        <fullName evidence="2">Unannotated protein</fullName>
    </submittedName>
</protein>
<dbReference type="EMBL" id="CAFBQL010000002">
    <property type="protein sequence ID" value="CAB5054155.1"/>
    <property type="molecule type" value="Genomic_DNA"/>
</dbReference>
<dbReference type="CDD" id="cd03801">
    <property type="entry name" value="GT4_PimA-like"/>
    <property type="match status" value="1"/>
</dbReference>
<dbReference type="PANTHER" id="PTHR45947:SF3">
    <property type="entry name" value="SULFOQUINOVOSYL TRANSFERASE SQD2"/>
    <property type="match status" value="1"/>
</dbReference>
<sequence length="391" mass="43300">MNDSWLRDVSKVEKVLFITNDFGPRAGGIETFLMGLIERQKRDSVIVYTSSQGDTRQYDAAWKSDFGVEVIRDRTRILLPTPFVARKVRKVVQERQIKRACFGAAVPLGLLAPSLRRAGVQRILALTHGHEVWWARIFPFSWALRRVGKFIDVMTYLGDFTQSAIAPTLTAHARAAMVRIAPGIDTSHFSPSADSREIRSSLGLTDKKVIVSVGRLVHRKGQDFLIRALPIIRQSIPNVHLLLIGEGPYRQKLESLAKECNVEDAITFKGRIKYEELPRYISAGDIFAMPSRSRFNGLEVEGLGIVYLEASACGLPVVAGNSGGAPDAVLEGETGFVVDGVNTSAIAQACVKLLENPQLAIAMGIAGREWIERDWSWDLWANEFSKALLAK</sequence>
<dbReference type="Gene3D" id="3.40.50.2000">
    <property type="entry name" value="Glycogen Phosphorylase B"/>
    <property type="match status" value="2"/>
</dbReference>
<proteinExistence type="predicted"/>
<dbReference type="EMBL" id="CAEZZC010000004">
    <property type="protein sequence ID" value="CAB4744471.1"/>
    <property type="molecule type" value="Genomic_DNA"/>
</dbReference>
<evidence type="ECO:0000313" key="4">
    <source>
        <dbReference type="EMBL" id="CAB4857505.1"/>
    </source>
</evidence>
<dbReference type="InterPro" id="IPR050194">
    <property type="entry name" value="Glycosyltransferase_grp1"/>
</dbReference>
<dbReference type="Pfam" id="PF00534">
    <property type="entry name" value="Glycos_transf_1"/>
    <property type="match status" value="1"/>
</dbReference>